<accession>A0A9Q0L8R0</accession>
<keyword evidence="4 7" id="KW-1133">Transmembrane helix</keyword>
<name>A0A9Q0L8R0_ANAIG</name>
<evidence type="ECO:0000313" key="8">
    <source>
        <dbReference type="EMBL" id="KAJ5068481.1"/>
    </source>
</evidence>
<evidence type="ECO:0000256" key="6">
    <source>
        <dbReference type="SAM" id="MobiDB-lite"/>
    </source>
</evidence>
<evidence type="ECO:0000256" key="3">
    <source>
        <dbReference type="ARBA" id="ARBA00022692"/>
    </source>
</evidence>
<dbReference type="Proteomes" id="UP001149090">
    <property type="component" value="Unassembled WGS sequence"/>
</dbReference>
<feature type="transmembrane region" description="Helical" evidence="7">
    <location>
        <begin position="61"/>
        <end position="81"/>
    </location>
</feature>
<evidence type="ECO:0000256" key="5">
    <source>
        <dbReference type="ARBA" id="ARBA00023136"/>
    </source>
</evidence>
<dbReference type="GO" id="GO:0005886">
    <property type="term" value="C:plasma membrane"/>
    <property type="evidence" value="ECO:0007669"/>
    <property type="project" value="TreeGrafter"/>
</dbReference>
<feature type="transmembrane region" description="Helical" evidence="7">
    <location>
        <begin position="119"/>
        <end position="141"/>
    </location>
</feature>
<comment type="similarity">
    <text evidence="2">Belongs to the acetate uptake transporter (AceTr) (TC 2.A.96) family.</text>
</comment>
<dbReference type="InterPro" id="IPR000791">
    <property type="entry name" value="Gpr1/Fun34/SatP-like"/>
</dbReference>
<dbReference type="Pfam" id="PF01184">
    <property type="entry name" value="Gpr1_Fun34_YaaH"/>
    <property type="match status" value="1"/>
</dbReference>
<evidence type="ECO:0000256" key="1">
    <source>
        <dbReference type="ARBA" id="ARBA00004141"/>
    </source>
</evidence>
<feature type="transmembrane region" description="Helical" evidence="7">
    <location>
        <begin position="204"/>
        <end position="226"/>
    </location>
</feature>
<evidence type="ECO:0000256" key="7">
    <source>
        <dbReference type="SAM" id="Phobius"/>
    </source>
</evidence>
<organism evidence="8 9">
    <name type="scientific">Anaeramoeba ignava</name>
    <name type="common">Anaerobic marine amoeba</name>
    <dbReference type="NCBI Taxonomy" id="1746090"/>
    <lineage>
        <taxon>Eukaryota</taxon>
        <taxon>Metamonada</taxon>
        <taxon>Anaeramoebidae</taxon>
        <taxon>Anaeramoeba</taxon>
    </lineage>
</organism>
<keyword evidence="5 7" id="KW-0472">Membrane</keyword>
<dbReference type="PANTHER" id="PTHR31123">
    <property type="entry name" value="ACCUMULATION OF DYADS PROTEIN 2-RELATED"/>
    <property type="match status" value="1"/>
</dbReference>
<feature type="transmembrane region" description="Helical" evidence="7">
    <location>
        <begin position="153"/>
        <end position="173"/>
    </location>
</feature>
<feature type="region of interest" description="Disordered" evidence="6">
    <location>
        <begin position="1"/>
        <end position="43"/>
    </location>
</feature>
<sequence>MENELNLESDDFISEPDPNYESAKNEKTNSRKRYSKSQNQSKKIQKIPLIMKPKREGKLEATSLGLIGSSFGYLAIAMASFGMTDEDVKKLSVFMFFPSLLTLIAAILDFRVKHNFGACLFFLVTLFFFSLALSWMMGLWSSSQKAVEAKDKVFASFLIAILVFMIFFTLFALQLTQVQFWFLFWMDIAIFFLILNFGYRFNSILVGIPCLMVSILSSYASLALMYNHEAKREFFPLGQALFDWKKFIVLFRKKN</sequence>
<gene>
    <name evidence="8" type="ORF">M0811_02414</name>
</gene>
<dbReference type="PANTHER" id="PTHR31123:SF1">
    <property type="entry name" value="ACCUMULATION OF DYADS PROTEIN 2-RELATED"/>
    <property type="match status" value="1"/>
</dbReference>
<dbReference type="AlphaFoldDB" id="A0A9Q0L8R0"/>
<protein>
    <submittedName>
        <fullName evidence="8">Accumulation of dyads protein</fullName>
    </submittedName>
</protein>
<comment type="caution">
    <text evidence="8">The sequence shown here is derived from an EMBL/GenBank/DDBJ whole genome shotgun (WGS) entry which is preliminary data.</text>
</comment>
<evidence type="ECO:0000313" key="9">
    <source>
        <dbReference type="Proteomes" id="UP001149090"/>
    </source>
</evidence>
<dbReference type="InterPro" id="IPR051633">
    <property type="entry name" value="AceTr"/>
</dbReference>
<dbReference type="GO" id="GO:0015123">
    <property type="term" value="F:acetate transmembrane transporter activity"/>
    <property type="evidence" value="ECO:0007669"/>
    <property type="project" value="TreeGrafter"/>
</dbReference>
<dbReference type="EMBL" id="JAPDFW010000114">
    <property type="protein sequence ID" value="KAJ5068481.1"/>
    <property type="molecule type" value="Genomic_DNA"/>
</dbReference>
<keyword evidence="3 7" id="KW-0812">Transmembrane</keyword>
<feature type="transmembrane region" description="Helical" evidence="7">
    <location>
        <begin position="180"/>
        <end position="198"/>
    </location>
</feature>
<comment type="subcellular location">
    <subcellularLocation>
        <location evidence="1">Membrane</location>
        <topology evidence="1">Multi-pass membrane protein</topology>
    </subcellularLocation>
</comment>
<feature type="compositionally biased region" description="Acidic residues" evidence="6">
    <location>
        <begin position="1"/>
        <end position="14"/>
    </location>
</feature>
<proteinExistence type="inferred from homology"/>
<feature type="transmembrane region" description="Helical" evidence="7">
    <location>
        <begin position="93"/>
        <end position="112"/>
    </location>
</feature>
<keyword evidence="9" id="KW-1185">Reference proteome</keyword>
<evidence type="ECO:0000256" key="2">
    <source>
        <dbReference type="ARBA" id="ARBA00005587"/>
    </source>
</evidence>
<evidence type="ECO:0000256" key="4">
    <source>
        <dbReference type="ARBA" id="ARBA00022989"/>
    </source>
</evidence>
<reference evidence="8" key="1">
    <citation type="submission" date="2022-10" db="EMBL/GenBank/DDBJ databases">
        <title>Novel sulphate-reducing endosymbionts in the free-living metamonad Anaeramoeba.</title>
        <authorList>
            <person name="Jerlstrom-Hultqvist J."/>
            <person name="Cepicka I."/>
            <person name="Gallot-Lavallee L."/>
            <person name="Salas-Leiva D."/>
            <person name="Curtis B.A."/>
            <person name="Zahonova K."/>
            <person name="Pipaliya S."/>
            <person name="Dacks J."/>
            <person name="Roger A.J."/>
        </authorList>
    </citation>
    <scope>NUCLEOTIDE SEQUENCE</scope>
    <source>
        <strain evidence="8">BMAN</strain>
    </source>
</reference>